<evidence type="ECO:0000256" key="1">
    <source>
        <dbReference type="SAM" id="MobiDB-lite"/>
    </source>
</evidence>
<evidence type="ECO:0000313" key="3">
    <source>
        <dbReference type="EMBL" id="KAK4768079.1"/>
    </source>
</evidence>
<evidence type="ECO:0000313" key="4">
    <source>
        <dbReference type="Proteomes" id="UP001345219"/>
    </source>
</evidence>
<sequence>MLKLRSFKTSGVHCPIMVVTEDVRREGERQAEREREEKRFSAPQFSRPLSLSLQLTLLFLPPSSIISISNPPFLPPSPLSVHPISVPCYHLAIIVLSIMAPPDRGRPLPKFGDWDVNNPASAEGFTLIFNKARDEKKTSGATGNASYAQRSESMPNKDKIESKSSKKNWFCCGFVRVQRVDEPSGMI</sequence>
<dbReference type="AlphaFoldDB" id="A0AAN7QHQ9"/>
<reference evidence="3 4" key="1">
    <citation type="journal article" date="2023" name="Hortic Res">
        <title>Pangenome of water caltrop reveals structural variations and asymmetric subgenome divergence after allopolyploidization.</title>
        <authorList>
            <person name="Zhang X."/>
            <person name="Chen Y."/>
            <person name="Wang L."/>
            <person name="Yuan Y."/>
            <person name="Fang M."/>
            <person name="Shi L."/>
            <person name="Lu R."/>
            <person name="Comes H.P."/>
            <person name="Ma Y."/>
            <person name="Chen Y."/>
            <person name="Huang G."/>
            <person name="Zhou Y."/>
            <person name="Zheng Z."/>
            <person name="Qiu Y."/>
        </authorList>
    </citation>
    <scope>NUCLEOTIDE SEQUENCE [LARGE SCALE GENOMIC DNA]</scope>
    <source>
        <tissue evidence="3">Roots</tissue>
    </source>
</reference>
<name>A0AAN7QHQ9_9MYRT</name>
<dbReference type="InterPro" id="IPR008700">
    <property type="entry name" value="TypeIII_avirulence_cleave"/>
</dbReference>
<gene>
    <name evidence="3" type="ORF">SAY87_003220</name>
</gene>
<dbReference type="EMBL" id="JAXIOK010000006">
    <property type="protein sequence ID" value="KAK4768079.1"/>
    <property type="molecule type" value="Genomic_DNA"/>
</dbReference>
<evidence type="ECO:0000259" key="2">
    <source>
        <dbReference type="Pfam" id="PF05627"/>
    </source>
</evidence>
<feature type="domain" description="RIN4 pathogenic type III effector avirulence factor Avr cleavage site" evidence="2">
    <location>
        <begin position="104"/>
        <end position="137"/>
    </location>
</feature>
<protein>
    <recommendedName>
        <fullName evidence="2">RIN4 pathogenic type III effector avirulence factor Avr cleavage site domain-containing protein</fullName>
    </recommendedName>
</protein>
<dbReference type="Pfam" id="PF05627">
    <property type="entry name" value="AvrRpt-cleavage"/>
    <property type="match status" value="1"/>
</dbReference>
<feature type="compositionally biased region" description="Polar residues" evidence="1">
    <location>
        <begin position="139"/>
        <end position="154"/>
    </location>
</feature>
<feature type="region of interest" description="Disordered" evidence="1">
    <location>
        <begin position="137"/>
        <end position="163"/>
    </location>
</feature>
<proteinExistence type="predicted"/>
<organism evidence="3 4">
    <name type="scientific">Trapa incisa</name>
    <dbReference type="NCBI Taxonomy" id="236973"/>
    <lineage>
        <taxon>Eukaryota</taxon>
        <taxon>Viridiplantae</taxon>
        <taxon>Streptophyta</taxon>
        <taxon>Embryophyta</taxon>
        <taxon>Tracheophyta</taxon>
        <taxon>Spermatophyta</taxon>
        <taxon>Magnoliopsida</taxon>
        <taxon>eudicotyledons</taxon>
        <taxon>Gunneridae</taxon>
        <taxon>Pentapetalae</taxon>
        <taxon>rosids</taxon>
        <taxon>malvids</taxon>
        <taxon>Myrtales</taxon>
        <taxon>Lythraceae</taxon>
        <taxon>Trapa</taxon>
    </lineage>
</organism>
<accession>A0AAN7QHQ9</accession>
<dbReference type="PANTHER" id="PTHR33159">
    <property type="entry name" value="RPM1-INTERACTING PROTEIN 4 (RIN4) FAMILY PROTEIN"/>
    <property type="match status" value="1"/>
</dbReference>
<dbReference type="InterPro" id="IPR040387">
    <property type="entry name" value="RIN4/NOI4"/>
</dbReference>
<dbReference type="PANTHER" id="PTHR33159:SF101">
    <property type="entry name" value="OS04G0379600 PROTEIN"/>
    <property type="match status" value="1"/>
</dbReference>
<comment type="caution">
    <text evidence="3">The sequence shown here is derived from an EMBL/GenBank/DDBJ whole genome shotgun (WGS) entry which is preliminary data.</text>
</comment>
<dbReference type="Proteomes" id="UP001345219">
    <property type="component" value="Chromosome 3"/>
</dbReference>
<keyword evidence="4" id="KW-1185">Reference proteome</keyword>